<dbReference type="RefSeq" id="WP_160589892.1">
    <property type="nucleotide sequence ID" value="NZ_BAAAFP010000002.1"/>
</dbReference>
<evidence type="ECO:0000313" key="2">
    <source>
        <dbReference type="Proteomes" id="UP000435243"/>
    </source>
</evidence>
<sequence>MKLPKIDLASLPDLNTITGMFGSMRTPNPGHDDTIVVIATIVYESSPPGGGLF</sequence>
<proteinExistence type="predicted"/>
<name>A0A844ZK67_9SPHN</name>
<keyword evidence="2" id="KW-1185">Reference proteome</keyword>
<dbReference type="AlphaFoldDB" id="A0A844ZK67"/>
<dbReference type="EMBL" id="WTYY01000002">
    <property type="protein sequence ID" value="MXO87954.1"/>
    <property type="molecule type" value="Genomic_DNA"/>
</dbReference>
<gene>
    <name evidence="1" type="ORF">GRI32_04280</name>
</gene>
<evidence type="ECO:0000313" key="1">
    <source>
        <dbReference type="EMBL" id="MXO87954.1"/>
    </source>
</evidence>
<accession>A0A844ZK67</accession>
<organism evidence="1 2">
    <name type="scientific">Alteraurantiacibacter aestuarii</name>
    <dbReference type="NCBI Taxonomy" id="650004"/>
    <lineage>
        <taxon>Bacteria</taxon>
        <taxon>Pseudomonadati</taxon>
        <taxon>Pseudomonadota</taxon>
        <taxon>Alphaproteobacteria</taxon>
        <taxon>Sphingomonadales</taxon>
        <taxon>Erythrobacteraceae</taxon>
        <taxon>Alteraurantiacibacter</taxon>
    </lineage>
</organism>
<reference evidence="1 2" key="1">
    <citation type="submission" date="2019-12" db="EMBL/GenBank/DDBJ databases">
        <title>Genomic-based taxomic classification of the family Erythrobacteraceae.</title>
        <authorList>
            <person name="Xu L."/>
        </authorList>
    </citation>
    <scope>NUCLEOTIDE SEQUENCE [LARGE SCALE GENOMIC DNA]</scope>
    <source>
        <strain evidence="1 2">JCM 16339</strain>
    </source>
</reference>
<protein>
    <submittedName>
        <fullName evidence="1">Uncharacterized protein</fullName>
    </submittedName>
</protein>
<comment type="caution">
    <text evidence="1">The sequence shown here is derived from an EMBL/GenBank/DDBJ whole genome shotgun (WGS) entry which is preliminary data.</text>
</comment>
<dbReference type="OrthoDB" id="7451964at2"/>
<dbReference type="Proteomes" id="UP000435243">
    <property type="component" value="Unassembled WGS sequence"/>
</dbReference>